<dbReference type="PROSITE" id="PS51421">
    <property type="entry name" value="RAS"/>
    <property type="match status" value="1"/>
</dbReference>
<accession>A0A9W8G3L9</accession>
<evidence type="ECO:0000256" key="1">
    <source>
        <dbReference type="ARBA" id="ARBA00006270"/>
    </source>
</evidence>
<dbReference type="OrthoDB" id="9989112at2759"/>
<dbReference type="SUPFAM" id="SSF52540">
    <property type="entry name" value="P-loop containing nucleoside triphosphate hydrolases"/>
    <property type="match status" value="1"/>
</dbReference>
<dbReference type="GO" id="GO:0003924">
    <property type="term" value="F:GTPase activity"/>
    <property type="evidence" value="ECO:0007669"/>
    <property type="project" value="InterPro"/>
</dbReference>
<dbReference type="Proteomes" id="UP001151518">
    <property type="component" value="Unassembled WGS sequence"/>
</dbReference>
<dbReference type="InterPro" id="IPR001806">
    <property type="entry name" value="Small_GTPase"/>
</dbReference>
<reference evidence="4" key="1">
    <citation type="submission" date="2022-07" db="EMBL/GenBank/DDBJ databases">
        <title>Phylogenomic reconstructions and comparative analyses of Kickxellomycotina fungi.</title>
        <authorList>
            <person name="Reynolds N.K."/>
            <person name="Stajich J.E."/>
            <person name="Barry K."/>
            <person name="Grigoriev I.V."/>
            <person name="Crous P."/>
            <person name="Smith M.E."/>
        </authorList>
    </citation>
    <scope>NUCLEOTIDE SEQUENCE</scope>
    <source>
        <strain evidence="4">NRRL 3115</strain>
    </source>
</reference>
<evidence type="ECO:0000313" key="5">
    <source>
        <dbReference type="Proteomes" id="UP001151518"/>
    </source>
</evidence>
<keyword evidence="3" id="KW-0342">GTP-binding</keyword>
<dbReference type="Pfam" id="PF00071">
    <property type="entry name" value="Ras"/>
    <property type="match status" value="1"/>
</dbReference>
<dbReference type="NCBIfam" id="TIGR00231">
    <property type="entry name" value="small_GTP"/>
    <property type="match status" value="1"/>
</dbReference>
<comment type="caution">
    <text evidence="4">The sequence shown here is derived from an EMBL/GenBank/DDBJ whole genome shotgun (WGS) entry which is preliminary data.</text>
</comment>
<dbReference type="SMART" id="SM00174">
    <property type="entry name" value="RHO"/>
    <property type="match status" value="1"/>
</dbReference>
<comment type="similarity">
    <text evidence="1">Belongs to the small GTPase superfamily. Rab family.</text>
</comment>
<sequence length="218" mass="24009">MVAVYNYNYVAKLIIIGDMGCGKSSLLRRFTEATFSDKTNHTIGVEFGTRIVDVDSERVKLQCWDTAGQERFRSVTRSYYRGSIATVFVYDITNRESFENLNRWLADARQLTAPHSIFVLVGNKADRDPQLRAVPTAEGEAYAAENNMLFVEASAKTGAQVEDVFLQLATRILALVNDGLVKPSVADSGVQSMRPQDSTAKAVPVGTTSRFSLGYGCC</sequence>
<evidence type="ECO:0000256" key="3">
    <source>
        <dbReference type="ARBA" id="ARBA00023134"/>
    </source>
</evidence>
<gene>
    <name evidence="4" type="primary">RAB14</name>
    <name evidence="4" type="ORF">GGI25_004894</name>
</gene>
<dbReference type="GO" id="GO:0005525">
    <property type="term" value="F:GTP binding"/>
    <property type="evidence" value="ECO:0007669"/>
    <property type="project" value="UniProtKB-KW"/>
</dbReference>
<dbReference type="InterPro" id="IPR050209">
    <property type="entry name" value="Rab_GTPases_membrane_traffic"/>
</dbReference>
<dbReference type="EMBL" id="JANBTW010000074">
    <property type="protein sequence ID" value="KAJ2672913.1"/>
    <property type="molecule type" value="Genomic_DNA"/>
</dbReference>
<dbReference type="AlphaFoldDB" id="A0A9W8G3L9"/>
<dbReference type="SMART" id="SM00176">
    <property type="entry name" value="RAN"/>
    <property type="match status" value="1"/>
</dbReference>
<proteinExistence type="inferred from homology"/>
<dbReference type="InterPro" id="IPR005225">
    <property type="entry name" value="Small_GTP-bd"/>
</dbReference>
<dbReference type="PANTHER" id="PTHR47979">
    <property type="entry name" value="DRAB11-RELATED"/>
    <property type="match status" value="1"/>
</dbReference>
<dbReference type="InterPro" id="IPR027417">
    <property type="entry name" value="P-loop_NTPase"/>
</dbReference>
<evidence type="ECO:0000313" key="4">
    <source>
        <dbReference type="EMBL" id="KAJ2672913.1"/>
    </source>
</evidence>
<evidence type="ECO:0000256" key="2">
    <source>
        <dbReference type="ARBA" id="ARBA00022741"/>
    </source>
</evidence>
<dbReference type="CDD" id="cd00154">
    <property type="entry name" value="Rab"/>
    <property type="match status" value="1"/>
</dbReference>
<dbReference type="PROSITE" id="PS51419">
    <property type="entry name" value="RAB"/>
    <property type="match status" value="1"/>
</dbReference>
<keyword evidence="2" id="KW-0547">Nucleotide-binding</keyword>
<dbReference type="SMART" id="SM00173">
    <property type="entry name" value="RAS"/>
    <property type="match status" value="1"/>
</dbReference>
<name>A0A9W8G3L9_9FUNG</name>
<dbReference type="PROSITE" id="PS51420">
    <property type="entry name" value="RHO"/>
    <property type="match status" value="1"/>
</dbReference>
<dbReference type="PRINTS" id="PR00449">
    <property type="entry name" value="RASTRNSFRMNG"/>
</dbReference>
<organism evidence="4 5">
    <name type="scientific">Coemansia spiralis</name>
    <dbReference type="NCBI Taxonomy" id="417178"/>
    <lineage>
        <taxon>Eukaryota</taxon>
        <taxon>Fungi</taxon>
        <taxon>Fungi incertae sedis</taxon>
        <taxon>Zoopagomycota</taxon>
        <taxon>Kickxellomycotina</taxon>
        <taxon>Kickxellomycetes</taxon>
        <taxon>Kickxellales</taxon>
        <taxon>Kickxellaceae</taxon>
        <taxon>Coemansia</taxon>
    </lineage>
</organism>
<protein>
    <submittedName>
        <fullName evidence="4">Ras- protein Rab-14</fullName>
    </submittedName>
</protein>
<dbReference type="SMART" id="SM00175">
    <property type="entry name" value="RAB"/>
    <property type="match status" value="1"/>
</dbReference>
<dbReference type="Gene3D" id="3.40.50.300">
    <property type="entry name" value="P-loop containing nucleotide triphosphate hydrolases"/>
    <property type="match status" value="1"/>
</dbReference>
<dbReference type="FunFam" id="3.40.50.300:FF:001072">
    <property type="entry name" value="Rab family GTPase"/>
    <property type="match status" value="1"/>
</dbReference>